<comment type="caution">
    <text evidence="1">The sequence shown here is derived from an EMBL/GenBank/DDBJ whole genome shotgun (WGS) entry which is preliminary data.</text>
</comment>
<dbReference type="RefSeq" id="WP_251611917.1">
    <property type="nucleotide sequence ID" value="NZ_JAMQJY010000009.1"/>
</dbReference>
<name>A0ABT0XRY0_9BACI</name>
<keyword evidence="2" id="KW-1185">Reference proteome</keyword>
<evidence type="ECO:0000313" key="1">
    <source>
        <dbReference type="EMBL" id="MCM2678029.1"/>
    </source>
</evidence>
<organism evidence="1 2">
    <name type="scientific">Alkalicoccobacillus plakortidis</name>
    <dbReference type="NCBI Taxonomy" id="444060"/>
    <lineage>
        <taxon>Bacteria</taxon>
        <taxon>Bacillati</taxon>
        <taxon>Bacillota</taxon>
        <taxon>Bacilli</taxon>
        <taxon>Bacillales</taxon>
        <taxon>Bacillaceae</taxon>
        <taxon>Alkalicoccobacillus</taxon>
    </lineage>
</organism>
<gene>
    <name evidence="1" type="ORF">NDM98_23245</name>
</gene>
<evidence type="ECO:0008006" key="3">
    <source>
        <dbReference type="Google" id="ProtNLM"/>
    </source>
</evidence>
<sequence length="179" mass="20720">MKTRHLIMFLIVFLSAITVYGYYSAQTASDYDKINETFTNEIATSPDYCILMNIPAQEGSPAVIAFFETGDQKEIGMLEYTLKDQSFITVPKEDEDVSAFLLRGQYQTLIGAHIPKTLAEDMDIAYVSYYDQKEGQSYIKPIEDDDEPYYFITWVDLEQDIFELTFLDSNKNELFKREL</sequence>
<reference evidence="1" key="1">
    <citation type="submission" date="2022-06" db="EMBL/GenBank/DDBJ databases">
        <title>Alkalicoccobacillus porphyridii sp. nov., isolated from a marine red alga, Porphyridium purpureum and reclassification of Shouchella plakortidis and Shouchella gibsonii as Alkalicoccobacillus plakortidis comb. nov. and Alkalicoccobacillus gibsonii comb. nov.</title>
        <authorList>
            <person name="Kim K.H."/>
            <person name="Lee J.K."/>
            <person name="Han D.M."/>
            <person name="Baek J.H."/>
            <person name="Jeon C.O."/>
        </authorList>
    </citation>
    <scope>NUCLEOTIDE SEQUENCE</scope>
    <source>
        <strain evidence="1">DSM 19153</strain>
    </source>
</reference>
<dbReference type="EMBL" id="JAMQJY010000009">
    <property type="protein sequence ID" value="MCM2678029.1"/>
    <property type="molecule type" value="Genomic_DNA"/>
</dbReference>
<protein>
    <recommendedName>
        <fullName evidence="3">DUF5590 domain-containing protein</fullName>
    </recommendedName>
</protein>
<accession>A0ABT0XRY0</accession>
<proteinExistence type="predicted"/>
<dbReference type="Proteomes" id="UP001203665">
    <property type="component" value="Unassembled WGS sequence"/>
</dbReference>
<evidence type="ECO:0000313" key="2">
    <source>
        <dbReference type="Proteomes" id="UP001203665"/>
    </source>
</evidence>